<dbReference type="InterPro" id="IPR047589">
    <property type="entry name" value="DUF11_rpt"/>
</dbReference>
<keyword evidence="7" id="KW-1185">Reference proteome</keyword>
<dbReference type="Gene3D" id="2.60.40.10">
    <property type="entry name" value="Immunoglobulins"/>
    <property type="match status" value="1"/>
</dbReference>
<dbReference type="SUPFAM" id="SSF117074">
    <property type="entry name" value="Hypothetical protein PA1324"/>
    <property type="match status" value="1"/>
</dbReference>
<reference evidence="6" key="1">
    <citation type="submission" date="2021-03" db="EMBL/GenBank/DDBJ databases">
        <title>Fibrella sp. HMF5335 genome sequencing and assembly.</title>
        <authorList>
            <person name="Kang H."/>
            <person name="Kim H."/>
            <person name="Bae S."/>
            <person name="Joh K."/>
        </authorList>
    </citation>
    <scope>NUCLEOTIDE SEQUENCE</scope>
    <source>
        <strain evidence="6">HMF5335</strain>
    </source>
</reference>
<dbReference type="InterPro" id="IPR001434">
    <property type="entry name" value="OmcB-like_DUF11"/>
</dbReference>
<evidence type="ECO:0000259" key="4">
    <source>
        <dbReference type="Pfam" id="PF01345"/>
    </source>
</evidence>
<evidence type="ECO:0000256" key="3">
    <source>
        <dbReference type="ARBA" id="ARBA00022729"/>
    </source>
</evidence>
<dbReference type="AlphaFoldDB" id="A0A939K7L1"/>
<evidence type="ECO:0000256" key="2">
    <source>
        <dbReference type="ARBA" id="ARBA00022525"/>
    </source>
</evidence>
<evidence type="ECO:0000259" key="5">
    <source>
        <dbReference type="Pfam" id="PF17210"/>
    </source>
</evidence>
<comment type="caution">
    <text evidence="6">The sequence shown here is derived from an EMBL/GenBank/DDBJ whole genome shotgun (WGS) entry which is preliminary data.</text>
</comment>
<feature type="domain" description="DUF11" evidence="4">
    <location>
        <begin position="167"/>
        <end position="283"/>
    </location>
</feature>
<dbReference type="GO" id="GO:0005576">
    <property type="term" value="C:extracellular region"/>
    <property type="evidence" value="ECO:0007669"/>
    <property type="project" value="UniProtKB-SubCell"/>
</dbReference>
<gene>
    <name evidence="6" type="ORF">J2I47_26245</name>
</gene>
<sequence length="511" mass="51789">MTTFIQLRSLSRLCSVSLIVALLWGLCPRVFAAPRPLRPGPVNGQNYVFRDNNLNGIYDAGDTGIGGVKVYLYREPDGLLLETATTASGTGLFSFTTVGQTGVAYSFRIKAADAPANLKLIAANQAGDDVNDSDAALRGSTAVIDAQYTASGFSGNYSFGYSDGDSDMVLTALSDSYSVVRGGQATFTLSVSNVGGSTATGVVVRDTLALGMSLVSASPTATTATLASGQVQLTWNLGNVTAGASSTYTMRVQADADGVLTNVAGVSTSSSDATPRNNLARASFTVPMKICPGESYVANLTPDETNVAWFRNGVQVATGNSYTITSSGSYNYTATSANTDCQPGGCLPLIMYDGGVPNLSITPAATSICAGTSTVLTADNCTDGSILWNTGSSASSITIAPPVGNNVYSFTCTPNSASACPASTSATVTVNPSVTATMTSATICDGTSATLIASGGASYLFSNGTSNTTGILAVSPRATTIYSVTVTSGDGCSAITSGTVTVNPAVTATMT</sequence>
<dbReference type="Gene3D" id="2.60.40.1170">
    <property type="entry name" value="Mu homology domain, subdomain B"/>
    <property type="match status" value="1"/>
</dbReference>
<evidence type="ECO:0000256" key="1">
    <source>
        <dbReference type="ARBA" id="ARBA00004613"/>
    </source>
</evidence>
<dbReference type="Pfam" id="PF17210">
    <property type="entry name" value="SdrD_B"/>
    <property type="match status" value="1"/>
</dbReference>
<evidence type="ECO:0000313" key="7">
    <source>
        <dbReference type="Proteomes" id="UP000664034"/>
    </source>
</evidence>
<proteinExistence type="predicted"/>
<keyword evidence="2" id="KW-0964">Secreted</keyword>
<dbReference type="InterPro" id="IPR013783">
    <property type="entry name" value="Ig-like_fold"/>
</dbReference>
<dbReference type="EMBL" id="JAFMYV010000025">
    <property type="protein sequence ID" value="MBO0940073.1"/>
    <property type="molecule type" value="Genomic_DNA"/>
</dbReference>
<dbReference type="InterPro" id="IPR033764">
    <property type="entry name" value="Sdr_B"/>
</dbReference>
<dbReference type="Proteomes" id="UP000664034">
    <property type="component" value="Unassembled WGS sequence"/>
</dbReference>
<name>A0A939K7L1_9BACT</name>
<dbReference type="NCBIfam" id="TIGR01451">
    <property type="entry name" value="B_ant_repeat"/>
    <property type="match status" value="1"/>
</dbReference>
<accession>A0A939K7L1</accession>
<organism evidence="6 7">
    <name type="scientific">Fibrella rubiginis</name>
    <dbReference type="NCBI Taxonomy" id="2817060"/>
    <lineage>
        <taxon>Bacteria</taxon>
        <taxon>Pseudomonadati</taxon>
        <taxon>Bacteroidota</taxon>
        <taxon>Cytophagia</taxon>
        <taxon>Cytophagales</taxon>
        <taxon>Spirosomataceae</taxon>
        <taxon>Fibrella</taxon>
    </lineage>
</organism>
<evidence type="ECO:0000313" key="6">
    <source>
        <dbReference type="EMBL" id="MBO0940073.1"/>
    </source>
</evidence>
<protein>
    <submittedName>
        <fullName evidence="6">DUF11 domain-containing protein</fullName>
    </submittedName>
</protein>
<keyword evidence="3" id="KW-0732">Signal</keyword>
<feature type="domain" description="SD-repeat containing protein B" evidence="5">
    <location>
        <begin position="46"/>
        <end position="146"/>
    </location>
</feature>
<feature type="non-terminal residue" evidence="6">
    <location>
        <position position="511"/>
    </location>
</feature>
<dbReference type="RefSeq" id="WP_207367604.1">
    <property type="nucleotide sequence ID" value="NZ_JAFMYV010000025.1"/>
</dbReference>
<dbReference type="Pfam" id="PF01345">
    <property type="entry name" value="DUF11"/>
    <property type="match status" value="1"/>
</dbReference>
<comment type="subcellular location">
    <subcellularLocation>
        <location evidence="1">Secreted</location>
    </subcellularLocation>
</comment>